<evidence type="ECO:0000313" key="2">
    <source>
        <dbReference type="Proteomes" id="UP000838756"/>
    </source>
</evidence>
<gene>
    <name evidence="1" type="primary">jg20052</name>
    <name evidence="1" type="ORF">PAEG_LOCUS11873</name>
</gene>
<dbReference type="AlphaFoldDB" id="A0A8S4RE23"/>
<sequence length="112" mass="13572">MVKDFYRPMPNPWLECNNLNTSSMTEAIAETRMKYKYFIQVYDIASFPPIYKLSVYIRRREAAEALFDCPRRHCRRKYFGERSRGRNYNLAPVKLSDFRMPPKRVLWSEDDF</sequence>
<reference evidence="1" key="1">
    <citation type="submission" date="2022-03" db="EMBL/GenBank/DDBJ databases">
        <authorList>
            <person name="Lindestad O."/>
        </authorList>
    </citation>
    <scope>NUCLEOTIDE SEQUENCE</scope>
</reference>
<keyword evidence="2" id="KW-1185">Reference proteome</keyword>
<comment type="caution">
    <text evidence="1">The sequence shown here is derived from an EMBL/GenBank/DDBJ whole genome shotgun (WGS) entry which is preliminary data.</text>
</comment>
<dbReference type="Proteomes" id="UP000838756">
    <property type="component" value="Unassembled WGS sequence"/>
</dbReference>
<accession>A0A8S4RE23</accession>
<proteinExistence type="predicted"/>
<protein>
    <submittedName>
        <fullName evidence="1">Jg20052 protein</fullName>
    </submittedName>
</protein>
<dbReference type="EMBL" id="CAKXAJ010025016">
    <property type="protein sequence ID" value="CAH2233972.1"/>
    <property type="molecule type" value="Genomic_DNA"/>
</dbReference>
<organism evidence="1 2">
    <name type="scientific">Pararge aegeria aegeria</name>
    <dbReference type="NCBI Taxonomy" id="348720"/>
    <lineage>
        <taxon>Eukaryota</taxon>
        <taxon>Metazoa</taxon>
        <taxon>Ecdysozoa</taxon>
        <taxon>Arthropoda</taxon>
        <taxon>Hexapoda</taxon>
        <taxon>Insecta</taxon>
        <taxon>Pterygota</taxon>
        <taxon>Neoptera</taxon>
        <taxon>Endopterygota</taxon>
        <taxon>Lepidoptera</taxon>
        <taxon>Glossata</taxon>
        <taxon>Ditrysia</taxon>
        <taxon>Papilionoidea</taxon>
        <taxon>Nymphalidae</taxon>
        <taxon>Satyrinae</taxon>
        <taxon>Satyrini</taxon>
        <taxon>Parargina</taxon>
        <taxon>Pararge</taxon>
    </lineage>
</organism>
<name>A0A8S4RE23_9NEOP</name>
<evidence type="ECO:0000313" key="1">
    <source>
        <dbReference type="EMBL" id="CAH2233972.1"/>
    </source>
</evidence>